<accession>A0A518BKC5</accession>
<dbReference type="AlphaFoldDB" id="A0A518BKC5"/>
<evidence type="ECO:0008006" key="3">
    <source>
        <dbReference type="Google" id="ProtNLM"/>
    </source>
</evidence>
<dbReference type="Proteomes" id="UP000316921">
    <property type="component" value="Chromosome"/>
</dbReference>
<dbReference type="Gene3D" id="1.20.910.10">
    <property type="entry name" value="Heme oxygenase-like"/>
    <property type="match status" value="1"/>
</dbReference>
<organism evidence="1 2">
    <name type="scientific">Engelhardtia mirabilis</name>
    <dbReference type="NCBI Taxonomy" id="2528011"/>
    <lineage>
        <taxon>Bacteria</taxon>
        <taxon>Pseudomonadati</taxon>
        <taxon>Planctomycetota</taxon>
        <taxon>Planctomycetia</taxon>
        <taxon>Planctomycetia incertae sedis</taxon>
        <taxon>Engelhardtia</taxon>
    </lineage>
</organism>
<evidence type="ECO:0000313" key="2">
    <source>
        <dbReference type="Proteomes" id="UP000316921"/>
    </source>
</evidence>
<protein>
    <recommendedName>
        <fullName evidence="3">PqqC-like protein</fullName>
    </recommendedName>
</protein>
<dbReference type="Pfam" id="PF14518">
    <property type="entry name" value="Haem_oxygenas_2"/>
    <property type="match status" value="1"/>
</dbReference>
<name>A0A518BKC5_9BACT</name>
<proteinExistence type="predicted"/>
<dbReference type="InterPro" id="IPR016084">
    <property type="entry name" value="Haem_Oase-like_multi-hlx"/>
</dbReference>
<dbReference type="KEGG" id="pbap:Pla133_25010"/>
<reference evidence="1 2" key="1">
    <citation type="submission" date="2019-02" db="EMBL/GenBank/DDBJ databases">
        <title>Deep-cultivation of Planctomycetes and their phenomic and genomic characterization uncovers novel biology.</title>
        <authorList>
            <person name="Wiegand S."/>
            <person name="Jogler M."/>
            <person name="Boedeker C."/>
            <person name="Pinto D."/>
            <person name="Vollmers J."/>
            <person name="Rivas-Marin E."/>
            <person name="Kohn T."/>
            <person name="Peeters S.H."/>
            <person name="Heuer A."/>
            <person name="Rast P."/>
            <person name="Oberbeckmann S."/>
            <person name="Bunk B."/>
            <person name="Jeske O."/>
            <person name="Meyerdierks A."/>
            <person name="Storesund J.E."/>
            <person name="Kallscheuer N."/>
            <person name="Luecker S."/>
            <person name="Lage O.M."/>
            <person name="Pohl T."/>
            <person name="Merkel B.J."/>
            <person name="Hornburger P."/>
            <person name="Mueller R.-W."/>
            <person name="Bruemmer F."/>
            <person name="Labrenz M."/>
            <person name="Spormann A.M."/>
            <person name="Op den Camp H."/>
            <person name="Overmann J."/>
            <person name="Amann R."/>
            <person name="Jetten M.S.M."/>
            <person name="Mascher T."/>
            <person name="Medema M.H."/>
            <person name="Devos D.P."/>
            <person name="Kaster A.-K."/>
            <person name="Ovreas L."/>
            <person name="Rohde M."/>
            <person name="Galperin M.Y."/>
            <person name="Jogler C."/>
        </authorList>
    </citation>
    <scope>NUCLEOTIDE SEQUENCE [LARGE SCALE GENOMIC DNA]</scope>
    <source>
        <strain evidence="1 2">Pla133</strain>
    </source>
</reference>
<evidence type="ECO:0000313" key="1">
    <source>
        <dbReference type="EMBL" id="QDU67418.1"/>
    </source>
</evidence>
<keyword evidence="2" id="KW-1185">Reference proteome</keyword>
<dbReference type="SUPFAM" id="SSF48613">
    <property type="entry name" value="Heme oxygenase-like"/>
    <property type="match status" value="1"/>
</dbReference>
<gene>
    <name evidence="1" type="ORF">Pla133_25010</name>
</gene>
<dbReference type="EMBL" id="CP036287">
    <property type="protein sequence ID" value="QDU67418.1"/>
    <property type="molecule type" value="Genomic_DNA"/>
</dbReference>
<dbReference type="RefSeq" id="WP_419192422.1">
    <property type="nucleotide sequence ID" value="NZ_CP036287.1"/>
</dbReference>
<sequence length="231" mass="26055">MSDFLDTCERAAADGWARIKRGTFWRHVMEHGFDRELYVGLMTEIYHYTRENTQNQALAALDLHSDRLSLMRFCLNHALEEAGHDLMALNDLRSVGADPERAMASSPLPETQAFVAYLYRVASTRDATARLGYSLWAEGCYPHIAEVLQSMRSSLSLTDGQMTFFVAHGKIDEGHLEEVRRTIVQHCTTDELRAGVLDVLRTSLHLQGTVLEGVIRVHQESRRLEPAAAGR</sequence>